<dbReference type="GO" id="GO:0012505">
    <property type="term" value="C:endomembrane system"/>
    <property type="evidence" value="ECO:0007669"/>
    <property type="project" value="UniProtKB-SubCell"/>
</dbReference>
<reference evidence="7" key="1">
    <citation type="submission" date="2014-11" db="EMBL/GenBank/DDBJ databases">
        <authorList>
            <person name="Otto D Thomas"/>
            <person name="Naeem Raeece"/>
        </authorList>
    </citation>
    <scope>NUCLEOTIDE SEQUENCE</scope>
</reference>
<evidence type="ECO:0000313" key="7">
    <source>
        <dbReference type="EMBL" id="CEM13164.1"/>
    </source>
</evidence>
<gene>
    <name evidence="7" type="ORF">Cvel_17121</name>
</gene>
<evidence type="ECO:0000256" key="2">
    <source>
        <dbReference type="ARBA" id="ARBA00007049"/>
    </source>
</evidence>
<protein>
    <submittedName>
        <fullName evidence="7">Uncharacterized protein</fullName>
    </submittedName>
</protein>
<sequence length="310" mass="32187">MSEAVQRETGGRGSSSESRRKPWPPSLTAHLLEGLAKEEGSLSDNMKILAQRVTDAALGSKMTVEECIVKGLTTARRGKRISGLSASPGMGPLTPQRYFSGASSQDSAARRNERAGSLPSPIEGPSLSPYPGSGRRRDSRERGGSGSGGGNGQKHERGDVEKGGSPTGHPEGLEDAQGASAKCVWPGCNRMTATDSEEFCAEEHGPLAEKWDHSHLSTRGSWLRAAVLGAQDGLTSTAALLLGMMGGGTDRGTLVLAGTSALLAGAFSMGTGEFVSVYAQRDAELADIERERAIHSVCLSVGLSGAPPTT</sequence>
<comment type="similarity">
    <text evidence="2">Belongs to the CCC1 family.</text>
</comment>
<evidence type="ECO:0000256" key="5">
    <source>
        <dbReference type="ARBA" id="ARBA00023136"/>
    </source>
</evidence>
<dbReference type="Pfam" id="PF01988">
    <property type="entry name" value="VIT1"/>
    <property type="match status" value="1"/>
</dbReference>
<keyword evidence="5" id="KW-0472">Membrane</keyword>
<evidence type="ECO:0000256" key="4">
    <source>
        <dbReference type="ARBA" id="ARBA00022989"/>
    </source>
</evidence>
<dbReference type="GO" id="GO:0030026">
    <property type="term" value="P:intracellular manganese ion homeostasis"/>
    <property type="evidence" value="ECO:0007669"/>
    <property type="project" value="InterPro"/>
</dbReference>
<evidence type="ECO:0000256" key="6">
    <source>
        <dbReference type="SAM" id="MobiDB-lite"/>
    </source>
</evidence>
<feature type="compositionally biased region" description="Basic and acidic residues" evidence="6">
    <location>
        <begin position="1"/>
        <end position="10"/>
    </location>
</feature>
<dbReference type="GO" id="GO:0005384">
    <property type="term" value="F:manganese ion transmembrane transporter activity"/>
    <property type="evidence" value="ECO:0007669"/>
    <property type="project" value="InterPro"/>
</dbReference>
<feature type="compositionally biased region" description="Basic and acidic residues" evidence="6">
    <location>
        <begin position="153"/>
        <end position="162"/>
    </location>
</feature>
<dbReference type="AlphaFoldDB" id="A0A0G4FI42"/>
<proteinExistence type="inferred from homology"/>
<keyword evidence="3" id="KW-0812">Transmembrane</keyword>
<dbReference type="InterPro" id="IPR008217">
    <property type="entry name" value="Ccc1_fam"/>
</dbReference>
<evidence type="ECO:0000256" key="3">
    <source>
        <dbReference type="ARBA" id="ARBA00022692"/>
    </source>
</evidence>
<organism evidence="7">
    <name type="scientific">Chromera velia CCMP2878</name>
    <dbReference type="NCBI Taxonomy" id="1169474"/>
    <lineage>
        <taxon>Eukaryota</taxon>
        <taxon>Sar</taxon>
        <taxon>Alveolata</taxon>
        <taxon>Colpodellida</taxon>
        <taxon>Chromeraceae</taxon>
        <taxon>Chromera</taxon>
    </lineage>
</organism>
<feature type="region of interest" description="Disordered" evidence="6">
    <location>
        <begin position="1"/>
        <end position="26"/>
    </location>
</feature>
<name>A0A0G4FI42_9ALVE</name>
<accession>A0A0G4FI42</accession>
<dbReference type="EMBL" id="CDMZ01000386">
    <property type="protein sequence ID" value="CEM13164.1"/>
    <property type="molecule type" value="Genomic_DNA"/>
</dbReference>
<keyword evidence="4" id="KW-1133">Transmembrane helix</keyword>
<feature type="region of interest" description="Disordered" evidence="6">
    <location>
        <begin position="74"/>
        <end position="177"/>
    </location>
</feature>
<dbReference type="PANTHER" id="PTHR31851">
    <property type="entry name" value="FE(2+)/MN(2+) TRANSPORTER PCL1"/>
    <property type="match status" value="1"/>
</dbReference>
<comment type="subcellular location">
    <subcellularLocation>
        <location evidence="1">Endomembrane system</location>
        <topology evidence="1">Multi-pass membrane protein</topology>
    </subcellularLocation>
</comment>
<evidence type="ECO:0000256" key="1">
    <source>
        <dbReference type="ARBA" id="ARBA00004127"/>
    </source>
</evidence>
<dbReference type="VEuPathDB" id="CryptoDB:Cvel_17121"/>